<dbReference type="SUPFAM" id="SSF48592">
    <property type="entry name" value="GroEL equatorial domain-like"/>
    <property type="match status" value="1"/>
</dbReference>
<dbReference type="CDD" id="cd03344">
    <property type="entry name" value="GroEL"/>
    <property type="match status" value="1"/>
</dbReference>
<feature type="binding site" evidence="6">
    <location>
        <begin position="480"/>
        <end position="482"/>
    </location>
    <ligand>
        <name>ATP</name>
        <dbReference type="ChEBI" id="CHEBI:30616"/>
    </ligand>
</feature>
<comment type="similarity">
    <text evidence="1 6 7">Belongs to the chaperonin (HSP60) family.</text>
</comment>
<dbReference type="GO" id="GO:0140662">
    <property type="term" value="F:ATP-dependent protein folding chaperone"/>
    <property type="evidence" value="ECO:0007669"/>
    <property type="project" value="InterPro"/>
</dbReference>
<feature type="binding site" evidence="6">
    <location>
        <position position="50"/>
    </location>
    <ligand>
        <name>ATP</name>
        <dbReference type="ChEBI" id="CHEBI:30616"/>
    </ligand>
</feature>
<evidence type="ECO:0000256" key="3">
    <source>
        <dbReference type="ARBA" id="ARBA00022840"/>
    </source>
</evidence>
<dbReference type="PROSITE" id="PS00296">
    <property type="entry name" value="CHAPERONINS_CPN60"/>
    <property type="match status" value="1"/>
</dbReference>
<comment type="subcellular location">
    <subcellularLocation>
        <location evidence="6">Cytoplasm</location>
    </subcellularLocation>
</comment>
<name>F8EYL4_GRAC1</name>
<evidence type="ECO:0000313" key="10">
    <source>
        <dbReference type="EMBL" id="AEJ18591.1"/>
    </source>
</evidence>
<dbReference type="OrthoDB" id="9766614at2"/>
<evidence type="ECO:0000256" key="2">
    <source>
        <dbReference type="ARBA" id="ARBA00022741"/>
    </source>
</evidence>
<comment type="subunit">
    <text evidence="6 8">Forms a cylinder of 14 subunits composed of two heptameric rings stacked back-to-back. Interacts with the co-chaperonin GroES.</text>
</comment>
<feature type="binding site" evidence="6">
    <location>
        <begin position="86"/>
        <end position="90"/>
    </location>
    <ligand>
        <name>ATP</name>
        <dbReference type="ChEBI" id="CHEBI:30616"/>
    </ligand>
</feature>
<dbReference type="InterPro" id="IPR027410">
    <property type="entry name" value="TCP-1-like_intermed_sf"/>
</dbReference>
<dbReference type="GO" id="GO:0051082">
    <property type="term" value="F:unfolded protein binding"/>
    <property type="evidence" value="ECO:0007669"/>
    <property type="project" value="UniProtKB-UniRule"/>
</dbReference>
<evidence type="ECO:0000256" key="8">
    <source>
        <dbReference type="RuleBase" id="RU000419"/>
    </source>
</evidence>
<dbReference type="AlphaFoldDB" id="F8EYL4"/>
<dbReference type="EC" id="5.6.1.7" evidence="6"/>
<dbReference type="Gene3D" id="3.30.260.10">
    <property type="entry name" value="TCP-1-like chaperonin intermediate domain"/>
    <property type="match status" value="1"/>
</dbReference>
<dbReference type="GO" id="GO:0042026">
    <property type="term" value="P:protein refolding"/>
    <property type="evidence" value="ECO:0007669"/>
    <property type="project" value="UniProtKB-UniRule"/>
</dbReference>
<dbReference type="HAMAP" id="MF_00600">
    <property type="entry name" value="CH60"/>
    <property type="match status" value="1"/>
</dbReference>
<keyword evidence="11" id="KW-1185">Reference proteome</keyword>
<evidence type="ECO:0000256" key="6">
    <source>
        <dbReference type="HAMAP-Rule" id="MF_00600"/>
    </source>
</evidence>
<keyword evidence="4 6" id="KW-0143">Chaperone</keyword>
<dbReference type="FunFam" id="3.50.7.10:FF:000001">
    <property type="entry name" value="60 kDa chaperonin"/>
    <property type="match status" value="1"/>
</dbReference>
<dbReference type="NCBIfam" id="NF000592">
    <property type="entry name" value="PRK00013.1"/>
    <property type="match status" value="1"/>
</dbReference>
<dbReference type="NCBIfam" id="NF009489">
    <property type="entry name" value="PRK12851.1"/>
    <property type="match status" value="1"/>
</dbReference>
<feature type="binding site" evidence="6">
    <location>
        <position position="414"/>
    </location>
    <ligand>
        <name>ATP</name>
        <dbReference type="ChEBI" id="CHEBI:30616"/>
    </ligand>
</feature>
<evidence type="ECO:0000313" key="11">
    <source>
        <dbReference type="Proteomes" id="UP000000503"/>
    </source>
</evidence>
<feature type="binding site" evidence="6">
    <location>
        <begin position="29"/>
        <end position="32"/>
    </location>
    <ligand>
        <name>ATP</name>
        <dbReference type="ChEBI" id="CHEBI:30616"/>
    </ligand>
</feature>
<feature type="coiled-coil region" evidence="9">
    <location>
        <begin position="338"/>
        <end position="365"/>
    </location>
</feature>
<feature type="binding site" evidence="6">
    <location>
        <position position="496"/>
    </location>
    <ligand>
        <name>ATP</name>
        <dbReference type="ChEBI" id="CHEBI:30616"/>
    </ligand>
</feature>
<dbReference type="NCBIfam" id="TIGR02348">
    <property type="entry name" value="GroEL"/>
    <property type="match status" value="1"/>
</dbReference>
<dbReference type="GO" id="GO:0016853">
    <property type="term" value="F:isomerase activity"/>
    <property type="evidence" value="ECO:0007669"/>
    <property type="project" value="UniProtKB-KW"/>
</dbReference>
<protein>
    <recommendedName>
        <fullName evidence="6">Chaperonin GroEL</fullName>
        <ecNumber evidence="6">5.6.1.7</ecNumber>
    </recommendedName>
    <alternativeName>
        <fullName evidence="6">60 kDa chaperonin</fullName>
    </alternativeName>
    <alternativeName>
        <fullName evidence="6">Chaperonin-60</fullName>
        <shortName evidence="6">Cpn60</shortName>
    </alternativeName>
</protein>
<dbReference type="NCBIfam" id="NF009488">
    <property type="entry name" value="PRK12850.1"/>
    <property type="match status" value="1"/>
</dbReference>
<proteinExistence type="inferred from homology"/>
<keyword evidence="9" id="KW-0175">Coiled coil</keyword>
<dbReference type="PRINTS" id="PR00298">
    <property type="entry name" value="CHAPERONIN60"/>
</dbReference>
<dbReference type="SUPFAM" id="SSF52029">
    <property type="entry name" value="GroEL apical domain-like"/>
    <property type="match status" value="1"/>
</dbReference>
<dbReference type="Gene3D" id="3.50.7.10">
    <property type="entry name" value="GroEL"/>
    <property type="match status" value="1"/>
</dbReference>
<keyword evidence="2 6" id="KW-0547">Nucleotide-binding</keyword>
<gene>
    <name evidence="6" type="primary">groEL</name>
    <name evidence="6" type="synonym">groL</name>
    <name evidence="10" type="ordered locus">Spica_0427</name>
</gene>
<reference evidence="11" key="1">
    <citation type="journal article" date="2013" name="Stand. Genomic Sci.">
        <title>Genome sequence of the thermophilic fresh-water bacterium Spirochaeta caldaria type strain (H1(T)), reclassification of Spirochaeta caldaria, Spirochaeta stenostrepta, and Spirochaeta zuelzerae in the genus Treponema as Treponema caldaria comb. nov., Treponema stenostrepta comb. nov., and Treponema zuelzerae comb. nov., and emendation of the genus Treponema.</title>
        <authorList>
            <person name="Abt B."/>
            <person name="Goker M."/>
            <person name="Scheuner C."/>
            <person name="Han C."/>
            <person name="Lu M."/>
            <person name="Misra M."/>
            <person name="Lapidus A."/>
            <person name="Nolan M."/>
            <person name="Lucas S."/>
            <person name="Hammon N."/>
            <person name="Deshpande S."/>
            <person name="Cheng J.F."/>
            <person name="Tapia R."/>
            <person name="Goodwin L.A."/>
            <person name="Pitluck S."/>
            <person name="Liolios K."/>
            <person name="Pagani I."/>
            <person name="Ivanova N."/>
            <person name="Mavromatis K."/>
            <person name="Mikhailova N."/>
            <person name="Huntemann M."/>
            <person name="Pati A."/>
            <person name="Chen A."/>
            <person name="Palaniappan K."/>
            <person name="Land M."/>
            <person name="Hauser L."/>
            <person name="Jeffries C.D."/>
            <person name="Rohde M."/>
            <person name="Spring S."/>
            <person name="Gronow S."/>
            <person name="Detter J.C."/>
            <person name="Bristow J."/>
            <person name="Eisen J.A."/>
            <person name="Markowitz V."/>
            <person name="Hugenholtz P."/>
            <person name="Kyrpides N.C."/>
            <person name="Woyke T."/>
            <person name="Klenk H.P."/>
        </authorList>
    </citation>
    <scope>NUCLEOTIDE SEQUENCE</scope>
    <source>
        <strain evidence="11">ATCC 51460 / DSM 7334 / H1</strain>
    </source>
</reference>
<dbReference type="RefSeq" id="WP_013967903.1">
    <property type="nucleotide sequence ID" value="NC_015732.1"/>
</dbReference>
<organism evidence="10 11">
    <name type="scientific">Gracilinema caldarium (strain ATCC 51460 / DSM 7334 / H1)</name>
    <name type="common">Treponema caldarium</name>
    <dbReference type="NCBI Taxonomy" id="744872"/>
    <lineage>
        <taxon>Bacteria</taxon>
        <taxon>Pseudomonadati</taxon>
        <taxon>Spirochaetota</taxon>
        <taxon>Spirochaetia</taxon>
        <taxon>Spirochaetales</taxon>
        <taxon>Breznakiellaceae</taxon>
        <taxon>Gracilinema</taxon>
    </lineage>
</organism>
<dbReference type="EMBL" id="CP002868">
    <property type="protein sequence ID" value="AEJ18591.1"/>
    <property type="molecule type" value="Genomic_DNA"/>
</dbReference>
<dbReference type="InterPro" id="IPR001844">
    <property type="entry name" value="Cpn60/GroEL"/>
</dbReference>
<evidence type="ECO:0000256" key="9">
    <source>
        <dbReference type="SAM" id="Coils"/>
    </source>
</evidence>
<dbReference type="Proteomes" id="UP000000503">
    <property type="component" value="Chromosome"/>
</dbReference>
<dbReference type="eggNOG" id="COG0459">
    <property type="taxonomic scope" value="Bacteria"/>
</dbReference>
<dbReference type="InterPro" id="IPR027409">
    <property type="entry name" value="GroEL-like_apical_dom_sf"/>
</dbReference>
<dbReference type="GO" id="GO:0005737">
    <property type="term" value="C:cytoplasm"/>
    <property type="evidence" value="ECO:0007669"/>
    <property type="project" value="UniProtKB-SubCell"/>
</dbReference>
<dbReference type="SUPFAM" id="SSF54849">
    <property type="entry name" value="GroEL-intermediate domain like"/>
    <property type="match status" value="1"/>
</dbReference>
<dbReference type="PANTHER" id="PTHR45633">
    <property type="entry name" value="60 KDA HEAT SHOCK PROTEIN, MITOCHONDRIAL"/>
    <property type="match status" value="1"/>
</dbReference>
<dbReference type="InterPro" id="IPR018370">
    <property type="entry name" value="Chaperonin_Cpn60_CS"/>
</dbReference>
<evidence type="ECO:0000256" key="4">
    <source>
        <dbReference type="ARBA" id="ARBA00023186"/>
    </source>
</evidence>
<dbReference type="GO" id="GO:0005524">
    <property type="term" value="F:ATP binding"/>
    <property type="evidence" value="ECO:0007669"/>
    <property type="project" value="UniProtKB-UniRule"/>
</dbReference>
<keyword evidence="6" id="KW-0963">Cytoplasm</keyword>
<keyword evidence="5 6" id="KW-0413">Isomerase</keyword>
<evidence type="ECO:0000256" key="1">
    <source>
        <dbReference type="ARBA" id="ARBA00006607"/>
    </source>
</evidence>
<dbReference type="STRING" id="744872.Spica_0427"/>
<dbReference type="NCBIfam" id="NF009487">
    <property type="entry name" value="PRK12849.1"/>
    <property type="match status" value="1"/>
</dbReference>
<dbReference type="InterPro" id="IPR027413">
    <property type="entry name" value="GROEL-like_equatorial_sf"/>
</dbReference>
<dbReference type="KEGG" id="scd:Spica_0427"/>
<dbReference type="HOGENOM" id="CLU_016503_3_0_12"/>
<accession>F8EYL4</accession>
<dbReference type="InterPro" id="IPR002423">
    <property type="entry name" value="Cpn60/GroEL/TCP-1"/>
</dbReference>
<dbReference type="Pfam" id="PF00118">
    <property type="entry name" value="Cpn60_TCP1"/>
    <property type="match status" value="1"/>
</dbReference>
<evidence type="ECO:0000256" key="5">
    <source>
        <dbReference type="ARBA" id="ARBA00023235"/>
    </source>
</evidence>
<dbReference type="Gene3D" id="1.10.560.10">
    <property type="entry name" value="GroEL-like equatorial domain"/>
    <property type="match status" value="1"/>
</dbReference>
<comment type="function">
    <text evidence="6 8">Together with its co-chaperonin GroES, plays an essential role in assisting protein folding. The GroEL-GroES system forms a nano-cage that allows encapsulation of the non-native substrate proteins and provides a physical environment optimized to promote and accelerate protein folding.</text>
</comment>
<evidence type="ECO:0000256" key="7">
    <source>
        <dbReference type="RuleBase" id="RU000418"/>
    </source>
</evidence>
<keyword evidence="3 6" id="KW-0067">ATP-binding</keyword>
<sequence length="546" mass="58422">MAKQLMFNEEARRKLLSGVEQISKAVKVTLGPKGRNVLLDKKFGAPTVTKDGVSVAKEVELADPYENMGAQLLKEVATKTNDVAGDGTTTATVLAYSLVKEGLKAVAAGMTPIELKRGIDKAVELAVEEIKKNSKEIKDKEEISHVASVSANNDSEIGNTIADAMEKVGKDGVITVEESKTMDTTIEFVEGMQFDRGYISAYFVTDRDTMTSVYDDCYILIHDKKISSMKDMLPLLEKVAQSGKPLLIIAEDVDGEALSTLVVNSLRGTLKACAVKAPGFGDRRKAMLEDIAILTGGEVISEELGLKLENTDISQLGRAKTVKVDKDNTTIINGAGKQKDIQDRIAQIKAQIEETTSDYDREKLQERLAKLAGGVAVINVGAATEVELKEKKHRVEDALSATRAAIEEGIVPGGGLALIQAAIALEKADISNLTDDEKVGFKIVKRALEEPIRQIAENAGLDGAVIADKAKSEKKGIGFDAAKMEWVDMVKAGIIDPAKVTRSALQNAASIASLLLTTECAITDIPEKKEPAMPAGGGMGGMGMDY</sequence>